<name>A0A561PW86_9BACT</name>
<dbReference type="SUPFAM" id="SSF88659">
    <property type="entry name" value="Sigma3 and sigma4 domains of RNA polymerase sigma factors"/>
    <property type="match status" value="1"/>
</dbReference>
<dbReference type="EMBL" id="VIWO01000002">
    <property type="protein sequence ID" value="TWF42384.1"/>
    <property type="molecule type" value="Genomic_DNA"/>
</dbReference>
<comment type="caution">
    <text evidence="7">The sequence shown here is derived from an EMBL/GenBank/DDBJ whole genome shotgun (WGS) entry which is preliminary data.</text>
</comment>
<evidence type="ECO:0000256" key="2">
    <source>
        <dbReference type="ARBA" id="ARBA00023015"/>
    </source>
</evidence>
<dbReference type="SUPFAM" id="SSF88946">
    <property type="entry name" value="Sigma2 domain of RNA polymerase sigma factors"/>
    <property type="match status" value="1"/>
</dbReference>
<feature type="domain" description="RNA polymerase sigma factor 70 region 4 type 2" evidence="6">
    <location>
        <begin position="124"/>
        <end position="177"/>
    </location>
</feature>
<dbReference type="Pfam" id="PF08281">
    <property type="entry name" value="Sigma70_r4_2"/>
    <property type="match status" value="1"/>
</dbReference>
<evidence type="ECO:0000259" key="6">
    <source>
        <dbReference type="Pfam" id="PF08281"/>
    </source>
</evidence>
<dbReference type="GO" id="GO:0006352">
    <property type="term" value="P:DNA-templated transcription initiation"/>
    <property type="evidence" value="ECO:0007669"/>
    <property type="project" value="InterPro"/>
</dbReference>
<proteinExistence type="inferred from homology"/>
<evidence type="ECO:0000256" key="3">
    <source>
        <dbReference type="ARBA" id="ARBA00023082"/>
    </source>
</evidence>
<dbReference type="InterPro" id="IPR039425">
    <property type="entry name" value="RNA_pol_sigma-70-like"/>
</dbReference>
<dbReference type="InterPro" id="IPR014284">
    <property type="entry name" value="RNA_pol_sigma-70_dom"/>
</dbReference>
<dbReference type="Pfam" id="PF04542">
    <property type="entry name" value="Sigma70_r2"/>
    <property type="match status" value="1"/>
</dbReference>
<dbReference type="Gene3D" id="1.10.1740.10">
    <property type="match status" value="1"/>
</dbReference>
<evidence type="ECO:0000256" key="1">
    <source>
        <dbReference type="ARBA" id="ARBA00010641"/>
    </source>
</evidence>
<sequence>MSASINDNDELLAQLKTGSLEAFQHFYTTYRHWLYVAAYSIIKNEAEAQELVQDLFVDFWQKGLGMRIDLNTTSSLRNFLFVSIRNRCLNKIAKDATRKKRLKDIFISDTYTLPSNGLENNELREQLESAISRLPERQSMAFRLAYQEHKTRKEIAAEMATSEETVKKQVANALKTLRASLKKILFF</sequence>
<evidence type="ECO:0000313" key="8">
    <source>
        <dbReference type="Proteomes" id="UP000320811"/>
    </source>
</evidence>
<dbReference type="InterPro" id="IPR013249">
    <property type="entry name" value="RNA_pol_sigma70_r4_t2"/>
</dbReference>
<dbReference type="NCBIfam" id="TIGR02937">
    <property type="entry name" value="sigma70-ECF"/>
    <property type="match status" value="1"/>
</dbReference>
<evidence type="ECO:0000313" key="7">
    <source>
        <dbReference type="EMBL" id="TWF42384.1"/>
    </source>
</evidence>
<accession>A0A561PW86</accession>
<dbReference type="InterPro" id="IPR013325">
    <property type="entry name" value="RNA_pol_sigma_r2"/>
</dbReference>
<dbReference type="InterPro" id="IPR014327">
    <property type="entry name" value="RNA_pol_sigma70_bacteroid"/>
</dbReference>
<evidence type="ECO:0000256" key="4">
    <source>
        <dbReference type="ARBA" id="ARBA00023163"/>
    </source>
</evidence>
<keyword evidence="2" id="KW-0805">Transcription regulation</keyword>
<comment type="similarity">
    <text evidence="1">Belongs to the sigma-70 factor family. ECF subfamily.</text>
</comment>
<evidence type="ECO:0000259" key="5">
    <source>
        <dbReference type="Pfam" id="PF04542"/>
    </source>
</evidence>
<dbReference type="RefSeq" id="WP_145665794.1">
    <property type="nucleotide sequence ID" value="NZ_VIWO01000002.1"/>
</dbReference>
<dbReference type="PANTHER" id="PTHR43133:SF46">
    <property type="entry name" value="RNA POLYMERASE SIGMA-70 FACTOR ECF SUBFAMILY"/>
    <property type="match status" value="1"/>
</dbReference>
<gene>
    <name evidence="7" type="ORF">FHW36_102139</name>
</gene>
<feature type="domain" description="RNA polymerase sigma-70 region 2" evidence="5">
    <location>
        <begin position="26"/>
        <end position="95"/>
    </location>
</feature>
<keyword evidence="4" id="KW-0804">Transcription</keyword>
<dbReference type="Proteomes" id="UP000320811">
    <property type="component" value="Unassembled WGS sequence"/>
</dbReference>
<dbReference type="GO" id="GO:0003677">
    <property type="term" value="F:DNA binding"/>
    <property type="evidence" value="ECO:0007669"/>
    <property type="project" value="InterPro"/>
</dbReference>
<organism evidence="7 8">
    <name type="scientific">Chitinophaga polysaccharea</name>
    <dbReference type="NCBI Taxonomy" id="1293035"/>
    <lineage>
        <taxon>Bacteria</taxon>
        <taxon>Pseudomonadati</taxon>
        <taxon>Bacteroidota</taxon>
        <taxon>Chitinophagia</taxon>
        <taxon>Chitinophagales</taxon>
        <taxon>Chitinophagaceae</taxon>
        <taxon>Chitinophaga</taxon>
    </lineage>
</organism>
<dbReference type="PANTHER" id="PTHR43133">
    <property type="entry name" value="RNA POLYMERASE ECF-TYPE SIGMA FACTO"/>
    <property type="match status" value="1"/>
</dbReference>
<dbReference type="InterPro" id="IPR013324">
    <property type="entry name" value="RNA_pol_sigma_r3/r4-like"/>
</dbReference>
<dbReference type="AlphaFoldDB" id="A0A561PW86"/>
<dbReference type="NCBIfam" id="TIGR02985">
    <property type="entry name" value="Sig70_bacteroi1"/>
    <property type="match status" value="1"/>
</dbReference>
<dbReference type="InterPro" id="IPR036388">
    <property type="entry name" value="WH-like_DNA-bd_sf"/>
</dbReference>
<dbReference type="Gene3D" id="1.10.10.10">
    <property type="entry name" value="Winged helix-like DNA-binding domain superfamily/Winged helix DNA-binding domain"/>
    <property type="match status" value="1"/>
</dbReference>
<keyword evidence="8" id="KW-1185">Reference proteome</keyword>
<dbReference type="OrthoDB" id="657017at2"/>
<keyword evidence="3" id="KW-0731">Sigma factor</keyword>
<protein>
    <submittedName>
        <fullName evidence="7">RNA polymerase sigma-70 factor (Family 1)</fullName>
    </submittedName>
</protein>
<dbReference type="GO" id="GO:0016987">
    <property type="term" value="F:sigma factor activity"/>
    <property type="evidence" value="ECO:0007669"/>
    <property type="project" value="UniProtKB-KW"/>
</dbReference>
<dbReference type="CDD" id="cd06171">
    <property type="entry name" value="Sigma70_r4"/>
    <property type="match status" value="1"/>
</dbReference>
<dbReference type="InterPro" id="IPR007627">
    <property type="entry name" value="RNA_pol_sigma70_r2"/>
</dbReference>
<reference evidence="7 8" key="1">
    <citation type="submission" date="2019-06" db="EMBL/GenBank/DDBJ databases">
        <title>Sorghum-associated microbial communities from plants grown in Nebraska, USA.</title>
        <authorList>
            <person name="Schachtman D."/>
        </authorList>
    </citation>
    <scope>NUCLEOTIDE SEQUENCE [LARGE SCALE GENOMIC DNA]</scope>
    <source>
        <strain evidence="7 8">1209</strain>
    </source>
</reference>